<evidence type="ECO:0000313" key="3">
    <source>
        <dbReference type="Proteomes" id="UP001054945"/>
    </source>
</evidence>
<keyword evidence="3" id="KW-1185">Reference proteome</keyword>
<protein>
    <submittedName>
        <fullName evidence="2">Uncharacterized protein</fullName>
    </submittedName>
</protein>
<accession>A0AAV4XUH8</accession>
<sequence length="91" mass="10902">MRESFTGHPAYQHKFLLLNSLPKRGKGKKVSKYLKQVSQDDSKLVMRENYWDEMKRKQGKKKEDSTNQGPVDDENDLYRLLQVYREKPDRQ</sequence>
<gene>
    <name evidence="2" type="ORF">CEXT_662231</name>
</gene>
<name>A0AAV4XUH8_CAEEX</name>
<dbReference type="AlphaFoldDB" id="A0AAV4XUH8"/>
<organism evidence="2 3">
    <name type="scientific">Caerostris extrusa</name>
    <name type="common">Bark spider</name>
    <name type="synonym">Caerostris bankana</name>
    <dbReference type="NCBI Taxonomy" id="172846"/>
    <lineage>
        <taxon>Eukaryota</taxon>
        <taxon>Metazoa</taxon>
        <taxon>Ecdysozoa</taxon>
        <taxon>Arthropoda</taxon>
        <taxon>Chelicerata</taxon>
        <taxon>Arachnida</taxon>
        <taxon>Araneae</taxon>
        <taxon>Araneomorphae</taxon>
        <taxon>Entelegynae</taxon>
        <taxon>Araneoidea</taxon>
        <taxon>Araneidae</taxon>
        <taxon>Caerostris</taxon>
    </lineage>
</organism>
<reference evidence="2 3" key="1">
    <citation type="submission" date="2021-06" db="EMBL/GenBank/DDBJ databases">
        <title>Caerostris extrusa draft genome.</title>
        <authorList>
            <person name="Kono N."/>
            <person name="Arakawa K."/>
        </authorList>
    </citation>
    <scope>NUCLEOTIDE SEQUENCE [LARGE SCALE GENOMIC DNA]</scope>
</reference>
<dbReference type="EMBL" id="BPLR01018284">
    <property type="protein sequence ID" value="GIY98387.1"/>
    <property type="molecule type" value="Genomic_DNA"/>
</dbReference>
<evidence type="ECO:0000256" key="1">
    <source>
        <dbReference type="SAM" id="MobiDB-lite"/>
    </source>
</evidence>
<feature type="compositionally biased region" description="Basic and acidic residues" evidence="1">
    <location>
        <begin position="50"/>
        <end position="65"/>
    </location>
</feature>
<feature type="region of interest" description="Disordered" evidence="1">
    <location>
        <begin position="50"/>
        <end position="78"/>
    </location>
</feature>
<proteinExistence type="predicted"/>
<dbReference type="Proteomes" id="UP001054945">
    <property type="component" value="Unassembled WGS sequence"/>
</dbReference>
<comment type="caution">
    <text evidence="2">The sequence shown here is derived from an EMBL/GenBank/DDBJ whole genome shotgun (WGS) entry which is preliminary data.</text>
</comment>
<evidence type="ECO:0000313" key="2">
    <source>
        <dbReference type="EMBL" id="GIY98387.1"/>
    </source>
</evidence>